<evidence type="ECO:0000256" key="4">
    <source>
        <dbReference type="ARBA" id="ARBA00022679"/>
    </source>
</evidence>
<dbReference type="NCBIfam" id="TIGR00229">
    <property type="entry name" value="sensory_box"/>
    <property type="match status" value="2"/>
</dbReference>
<dbReference type="PROSITE" id="PS50109">
    <property type="entry name" value="HIS_KIN"/>
    <property type="match status" value="1"/>
</dbReference>
<proteinExistence type="predicted"/>
<evidence type="ECO:0000313" key="13">
    <source>
        <dbReference type="EMBL" id="TXC91785.1"/>
    </source>
</evidence>
<evidence type="ECO:0000259" key="12">
    <source>
        <dbReference type="PROSITE" id="PS50113"/>
    </source>
</evidence>
<evidence type="ECO:0000256" key="5">
    <source>
        <dbReference type="ARBA" id="ARBA00022741"/>
    </source>
</evidence>
<keyword evidence="9" id="KW-0902">Two-component regulatory system</keyword>
<evidence type="ECO:0000313" key="14">
    <source>
        <dbReference type="Proteomes" id="UP000321363"/>
    </source>
</evidence>
<evidence type="ECO:0000259" key="10">
    <source>
        <dbReference type="PROSITE" id="PS50109"/>
    </source>
</evidence>
<dbReference type="SMART" id="SM00091">
    <property type="entry name" value="PAS"/>
    <property type="match status" value="2"/>
</dbReference>
<dbReference type="PRINTS" id="PR00344">
    <property type="entry name" value="BCTRLSENSOR"/>
</dbReference>
<dbReference type="PANTHER" id="PTHR43065">
    <property type="entry name" value="SENSOR HISTIDINE KINASE"/>
    <property type="match status" value="1"/>
</dbReference>
<dbReference type="InterPro" id="IPR035965">
    <property type="entry name" value="PAS-like_dom_sf"/>
</dbReference>
<dbReference type="Gene3D" id="1.10.287.130">
    <property type="match status" value="1"/>
</dbReference>
<evidence type="ECO:0000256" key="2">
    <source>
        <dbReference type="ARBA" id="ARBA00012438"/>
    </source>
</evidence>
<keyword evidence="8" id="KW-0749">Sporulation</keyword>
<organism evidence="13 14">
    <name type="scientific">Metabacillus litoralis</name>
    <dbReference type="NCBI Taxonomy" id="152268"/>
    <lineage>
        <taxon>Bacteria</taxon>
        <taxon>Bacillati</taxon>
        <taxon>Bacillota</taxon>
        <taxon>Bacilli</taxon>
        <taxon>Bacillales</taxon>
        <taxon>Bacillaceae</taxon>
        <taxon>Metabacillus</taxon>
    </lineage>
</organism>
<reference evidence="13 14" key="1">
    <citation type="journal article" date="2005" name="Int. J. Syst. Evol. Microbiol.">
        <title>Bacillus litoralis sp. nov., isolated from a tidal flat of the Yellow Sea in Korea.</title>
        <authorList>
            <person name="Yoon J.H."/>
            <person name="Oh T.K."/>
        </authorList>
    </citation>
    <scope>NUCLEOTIDE SEQUENCE [LARGE SCALE GENOMIC DNA]</scope>
    <source>
        <strain evidence="13 14">SW-211</strain>
    </source>
</reference>
<gene>
    <name evidence="13" type="ORF">FS935_05205</name>
</gene>
<feature type="domain" description="Histidine kinase" evidence="10">
    <location>
        <begin position="270"/>
        <end position="474"/>
    </location>
</feature>
<dbReference type="SUPFAM" id="SSF47384">
    <property type="entry name" value="Homodimeric domain of signal transducing histidine kinase"/>
    <property type="match status" value="1"/>
</dbReference>
<feature type="domain" description="PAC" evidence="12">
    <location>
        <begin position="78"/>
        <end position="130"/>
    </location>
</feature>
<feature type="domain" description="PAS" evidence="11">
    <location>
        <begin position="131"/>
        <end position="201"/>
    </location>
</feature>
<dbReference type="InterPro" id="IPR005467">
    <property type="entry name" value="His_kinase_dom"/>
</dbReference>
<evidence type="ECO:0000256" key="3">
    <source>
        <dbReference type="ARBA" id="ARBA00022553"/>
    </source>
</evidence>
<keyword evidence="5" id="KW-0547">Nucleotide-binding</keyword>
<dbReference type="InterPro" id="IPR013655">
    <property type="entry name" value="PAS_fold_3"/>
</dbReference>
<keyword evidence="14" id="KW-1185">Reference proteome</keyword>
<keyword evidence="7" id="KW-0067">ATP-binding</keyword>
<dbReference type="InterPro" id="IPR003661">
    <property type="entry name" value="HisK_dim/P_dom"/>
</dbReference>
<dbReference type="InterPro" id="IPR003594">
    <property type="entry name" value="HATPase_dom"/>
</dbReference>
<accession>A0A5C6W5G6</accession>
<dbReference type="Pfam" id="PF00512">
    <property type="entry name" value="HisKA"/>
    <property type="match status" value="1"/>
</dbReference>
<comment type="catalytic activity">
    <reaction evidence="1">
        <text>ATP + protein L-histidine = ADP + protein N-phospho-L-histidine.</text>
        <dbReference type="EC" id="2.7.13.3"/>
    </reaction>
</comment>
<dbReference type="InterPro" id="IPR004358">
    <property type="entry name" value="Sig_transdc_His_kin-like_C"/>
</dbReference>
<dbReference type="SMART" id="SM00387">
    <property type="entry name" value="HATPase_c"/>
    <property type="match status" value="1"/>
</dbReference>
<dbReference type="Proteomes" id="UP000321363">
    <property type="component" value="Unassembled WGS sequence"/>
</dbReference>
<dbReference type="CDD" id="cd00130">
    <property type="entry name" value="PAS"/>
    <property type="match status" value="2"/>
</dbReference>
<dbReference type="FunFam" id="1.10.287.130:FF:000040">
    <property type="entry name" value="PAS domain-containing sensor histidine kinase"/>
    <property type="match status" value="1"/>
</dbReference>
<comment type="caution">
    <text evidence="13">The sequence shown here is derived from an EMBL/GenBank/DDBJ whole genome shotgun (WGS) entry which is preliminary data.</text>
</comment>
<dbReference type="OrthoDB" id="9815750at2"/>
<dbReference type="Gene3D" id="3.30.565.10">
    <property type="entry name" value="Histidine kinase-like ATPase, C-terminal domain"/>
    <property type="match status" value="1"/>
</dbReference>
<dbReference type="SUPFAM" id="SSF55785">
    <property type="entry name" value="PYP-like sensor domain (PAS domain)"/>
    <property type="match status" value="2"/>
</dbReference>
<dbReference type="Pfam" id="PF08447">
    <property type="entry name" value="PAS_3"/>
    <property type="match status" value="2"/>
</dbReference>
<dbReference type="InterPro" id="IPR001610">
    <property type="entry name" value="PAC"/>
</dbReference>
<dbReference type="Gene3D" id="3.30.450.20">
    <property type="entry name" value="PAS domain"/>
    <property type="match status" value="2"/>
</dbReference>
<dbReference type="Pfam" id="PF02518">
    <property type="entry name" value="HATPase_c"/>
    <property type="match status" value="1"/>
</dbReference>
<sequence length="475" mass="54506">MILESSILEKVFLQSRIPQMIFQQDFINNIANNAFFQFIGYTEEEWRKISVQEISHPEDYELDLQLFRDMLTGLRDSYQLEKRYFHKNGEIIWGSLNVTLIEDSYSEKKYFLAQVLDITEEKNLEQVLTKNEQKYRLLAENSSDIINLHLKDGQFIYNSPSIKQILGYEAAELLGDKPSDYIHPDDLSLIKEKHTYLINHQGPLLISYRARNKNGTYIPLESSVKSVFDEKTGLVTGFISITRDIRSRVEQDILLRKSEKLAVVGQLAAAVAHEIRNPLTSIKGFMQLFYSTKECNEELINVAFSEINRVEEIISEFLTLARPHQEKKEPIKVHDLMKQVVQLLQAQAILINKEIKCKIEEDIPVMYGDPNALKQVFFNIIQNGLDAIDERGFVIIKITSSDQSIRIDFIDNGRGIPKERLQRIAEPFYSTTEKGTGFGLLTSYKTVENHNGKLEIDSTVGIGTTVTIFLPNASN</sequence>
<keyword evidence="4" id="KW-0808">Transferase</keyword>
<dbReference type="EC" id="2.7.13.3" evidence="2"/>
<evidence type="ECO:0000256" key="1">
    <source>
        <dbReference type="ARBA" id="ARBA00000085"/>
    </source>
</evidence>
<dbReference type="InterPro" id="IPR036097">
    <property type="entry name" value="HisK_dim/P_sf"/>
</dbReference>
<evidence type="ECO:0000256" key="6">
    <source>
        <dbReference type="ARBA" id="ARBA00022777"/>
    </source>
</evidence>
<dbReference type="PANTHER" id="PTHR43065:SF10">
    <property type="entry name" value="PEROXIDE STRESS-ACTIVATED HISTIDINE KINASE MAK3"/>
    <property type="match status" value="1"/>
</dbReference>
<dbReference type="PROSITE" id="PS50113">
    <property type="entry name" value="PAC"/>
    <property type="match status" value="1"/>
</dbReference>
<dbReference type="GO" id="GO:0005524">
    <property type="term" value="F:ATP binding"/>
    <property type="evidence" value="ECO:0007669"/>
    <property type="project" value="UniProtKB-KW"/>
</dbReference>
<evidence type="ECO:0000256" key="8">
    <source>
        <dbReference type="ARBA" id="ARBA00022969"/>
    </source>
</evidence>
<keyword evidence="3" id="KW-0597">Phosphoprotein</keyword>
<dbReference type="InterPro" id="IPR000014">
    <property type="entry name" value="PAS"/>
</dbReference>
<dbReference type="PROSITE" id="PS50112">
    <property type="entry name" value="PAS"/>
    <property type="match status" value="1"/>
</dbReference>
<name>A0A5C6W5G6_9BACI</name>
<evidence type="ECO:0000256" key="9">
    <source>
        <dbReference type="ARBA" id="ARBA00023012"/>
    </source>
</evidence>
<dbReference type="RefSeq" id="WP_158638542.1">
    <property type="nucleotide sequence ID" value="NZ_VOQF01000003.1"/>
</dbReference>
<dbReference type="AlphaFoldDB" id="A0A5C6W5G6"/>
<dbReference type="CDD" id="cd00082">
    <property type="entry name" value="HisKA"/>
    <property type="match status" value="1"/>
</dbReference>
<dbReference type="GO" id="GO:0030435">
    <property type="term" value="P:sporulation resulting in formation of a cellular spore"/>
    <property type="evidence" value="ECO:0007669"/>
    <property type="project" value="UniProtKB-KW"/>
</dbReference>
<dbReference type="InterPro" id="IPR036890">
    <property type="entry name" value="HATPase_C_sf"/>
</dbReference>
<protein>
    <recommendedName>
        <fullName evidence="2">histidine kinase</fullName>
        <ecNumber evidence="2">2.7.13.3</ecNumber>
    </recommendedName>
</protein>
<dbReference type="InterPro" id="IPR000700">
    <property type="entry name" value="PAS-assoc_C"/>
</dbReference>
<keyword evidence="6" id="KW-0418">Kinase</keyword>
<evidence type="ECO:0000256" key="7">
    <source>
        <dbReference type="ARBA" id="ARBA00022840"/>
    </source>
</evidence>
<dbReference type="GO" id="GO:0000155">
    <property type="term" value="F:phosphorelay sensor kinase activity"/>
    <property type="evidence" value="ECO:0007669"/>
    <property type="project" value="InterPro"/>
</dbReference>
<dbReference type="SMART" id="SM00388">
    <property type="entry name" value="HisKA"/>
    <property type="match status" value="1"/>
</dbReference>
<evidence type="ECO:0000259" key="11">
    <source>
        <dbReference type="PROSITE" id="PS50112"/>
    </source>
</evidence>
<dbReference type="EMBL" id="VOQF01000003">
    <property type="protein sequence ID" value="TXC91785.1"/>
    <property type="molecule type" value="Genomic_DNA"/>
</dbReference>
<dbReference type="SUPFAM" id="SSF55874">
    <property type="entry name" value="ATPase domain of HSP90 chaperone/DNA topoisomerase II/histidine kinase"/>
    <property type="match status" value="1"/>
</dbReference>
<dbReference type="SMART" id="SM00086">
    <property type="entry name" value="PAC"/>
    <property type="match status" value="2"/>
</dbReference>